<dbReference type="InterPro" id="IPR013103">
    <property type="entry name" value="RVT_2"/>
</dbReference>
<keyword evidence="1" id="KW-0645">Protease</keyword>
<dbReference type="Pfam" id="PF07727">
    <property type="entry name" value="RVT_2"/>
    <property type="match status" value="1"/>
</dbReference>
<sequence>MLDRTDFASWQQRIRLYCQGKENGVNILKSIDEGPYQKGTVQDTLAESTEGASQFGPERTRVYSDLSPEEKDRYNADIRATNILLQRLPKDIYTLINHYTDTKDIWDNVKMLLEGSELNKEDRESQLYDDFEHFRQHKRESIHDYYVRFMTAVKLNRGLRDSNYDQLYTYLKQHETHAKENKMMLERFSQNTVDPLALMSNVSNPELYSPSSSTSSSTQVPQPIADNPHIDSSLTPAENLIENITNTLALLTQSYKTFLPQTNNQLRTSSNARNQATVQDGRVADDCDAFDSNVDEASTTQTMFMANLSSADPVTDEAVPSYDSNILSEVHDHDHYQDAACTHHKEHVMHDSVKDNAVPVVHSNVSSVPNDAFMMIYNVLYEPHAQSVSNPSRNIVVKNSLTAELATYKEQVELLKPHYNELNKVAIGYKNPLCLTRAKQVQPALYNGHEIIRDNHAPAIVHNTEDTLEIAEITRKNMNAKMNNPECVTRKVKIAPHDYSKENFLATFTPQKQLTPEQIFWSNDLIKLKSEALKEQSTVSRPIKALTVITPTGLTEGERGFEQTKECYLKEVIPFFKILKDNFEGIQKALTKEIKEIKEMKDVFEELEAEVAQYVVDRKHDAIERKNILIANDNLLNVRCLALEAELANLRDKSHHDNQEELINNFSKLEANHLNLQLKYQNLKDSLGNNPPTPDKDTPDFDSVFVIGKMQASLQGEDNIIRQLKKQLSQLQVTRNDTDRTLKVQTADSQITKLTEQVTNLQAQNNLFRAENGKIKQHYKELYDSIKITRAKHNEQVTALTTENVNLKAQTLEKVNSVSKDQVKPTVLARGKHVIDVEPIVPRLRNNRDAHLDYLWHLKESVKMIHDIVEEAKVTNVPMPPSTRVNSCPNVSGSQPKSNVKPNRISPVKGVNKLPVEDQPRINKSYLKTSNRVDSSSHLKLTVVQIALWYFNSGCSKHMTGDRSWLMNFVKKFIGTVRFENDHFGAIMGYGDYVIGESVISRLQPTADIGIFVGYAPSRKGYRIYNKKTRRIMETIHVQFDELTEQMASVHLGTRLAPNFLTSEQISSGLVLNLVPATPYVPPTNKDLEPMFDEYLEPPRVDRPVLPAQAVQAPVNSAGTPSSTTIDKDAPSLSILPSSSALQSHSLHQGVATEPNYMEDHTIVPVENNPFVNVFALKPHSEASSSGDISSTESPYNFKSLITEDCWFQAMQDEIHEFDRLQVWELVPQPDCVMIIALKLIYKVKLDEYGDVLKNKARLVAKGYRKEEGIDFKESFAPVARIDAIRIFITNAASKNMTIYQMDVKTDFLNGELKEEVFVSQPKGFVDPDHPTHVYRLKKALYGLKQAPRAWMDSCDSIDTPMMDRLKLDEDPLGILVDQTRFHSMVGSLMYLTASRPDLVFAVCMCARYQASPTKKHLEALKQMQIMQVVKTHEEVYPEVLSSLILWMRSQLTDYGFDFNKIPLYCDNHSAIALCCNNVQHSRSKYIDIRHHFIREQVERGVVELYFVTMDYQLVEIFTKALPRQRFEFILPRLGPLQLPPPYHQFTSSSSRIRYNMTRQLGATGASWMSNELGYPKLVRNLSNVVTNDMFQPWKALITIINLCLMGKTSRFERPRAPVLQILWGIVTRAYIDYAERIWEEFTQSIYTFIEDKRNLSRHTIGKKKATLIVIPSIWFTKLFIHHLQRRHMFHPRPDSLLYLPNEEPVLEYLKFSAKGTKRKVFGMPIPGSLITADIQEASYYQEYLENMAKHRRYLAGEIGSDQDSPAPKLTKPARKPKLTAPKAPPRTSVSTPVTSAQPTPISTPAKPQEKKCKQTTKTSDKPPKVKKSKYGFIGKKHTLKSVAASVAGDAPTKEPQVDAEDADLQKVLKESMKSMYAAPRGPLPPVVIREPESGKYQPLLEVPGKGKAKVTEEQSKHEESKKVVPEADEGGQGEGQARSNPDEISKGQAGPDPGNAGADVQFILSHVVHAGSDREHMDLDVADVSPQPSTDKLDEGFTATTYPKVPENLKLTVEEQVLLEEPASSSGTLSSLQHLSKDISFGDLFFSDKPSEADNDKATTEVEVESMVSVTIQQDMSLIPPMTSPIIDLTSRPESPKRIDELEHIMANLIQENKGLDERLDSHGARLYTLEQLDIPHQVSKAVKLIQDLAEARKKKKKSRESPKTPPGSSPHQPPPPPPPAGPFSASRALGASGSSQVPPSPPPPSSTNQESQSKGSAAPRSSKTVASAEYQAWTTTDIRLRPSISLTPADLEIDEDMALASNYLPPPEDSLLAQTDDIATFMDWLCKRRECHKLLTDSVDDPILRYNVRKPLPMGGPPGQVTIHFDFFFNKDLEYSRYDSKGSRPELSISKMKAAYYPDAGLEQIVPDQFWIEEKCKYDIAAMYGISHWWFQRQRFYIDRQTSEGDHSAIRTHMWILSVVRIEVFSMYGYDYMKKIVLHRADLNEHVITERDFKYLYPSDFEDMYLLNLQGHLNHLPPKDKKILTTSVNQWTRHLVIRQRMMMRFNEIHKFSDGTLQEIDEALDYKVKEFRINRMNPGLNTRFWTRKDVDQSKAFMFAIQKRLKTRRIFCNLESFEPSHNQNYNDNYYPHDLPSFLCYDNCGKSRETFQCQPKDQNIDSSGFDQIQTPQYPVIHYPSQEMSEEFFQAKGNLMKSIQTFLEKFNCIPFGEMPNILLQAWEKFFAIQHAQPEDTSELFQKLLEDLHIINEELVEYINSPSWNCPTLFNDNEEHSIQYKEYLENSSNEIAALNFNQVEENPPQDSNIHKLIREECCIENFRVIHKKSSISLNNTSQISPVNAITPVLPTEDLEYSLSMGYEHLSTTPKVESDEVIKSSVKNLLPILREYEVTSNNERECDVPVCEDSFAFDVLEDHSEILSDSNNDDISSDANAFEDIDINHLIADIESLNDNPTSDRVLKSSSSFPIFEESNNSLSYSDNSSPEFETFSDHTEETRSGRLTSVIMKDISDDSTNDPLLEEVDLFLALDNLIPSGIENFGYDSEGDIHFLEELLVDDSIFLLENESYDFDQEVISDELNEDECFDPRGEINVFANIEDDEYFPFIFVIRIFLPYLIYPEVFPLLLFAESEDTILTLASPFRAGGISLGWNFHVL</sequence>
<feature type="region of interest" description="Disordered" evidence="3">
    <location>
        <begin position="204"/>
        <end position="227"/>
    </location>
</feature>
<accession>A0A6L2KTM1</accession>
<dbReference type="InterPro" id="IPR043502">
    <property type="entry name" value="DNA/RNA_pol_sf"/>
</dbReference>
<feature type="coiled-coil region" evidence="2">
    <location>
        <begin position="587"/>
        <end position="617"/>
    </location>
</feature>
<dbReference type="PANTHER" id="PTHR11439">
    <property type="entry name" value="GAG-POL-RELATED RETROTRANSPOSON"/>
    <property type="match status" value="1"/>
</dbReference>
<feature type="compositionally biased region" description="Pro residues" evidence="3">
    <location>
        <begin position="2165"/>
        <end position="2183"/>
    </location>
</feature>
<dbReference type="Pfam" id="PF22936">
    <property type="entry name" value="Pol_BBD"/>
    <property type="match status" value="1"/>
</dbReference>
<dbReference type="InterPro" id="IPR057670">
    <property type="entry name" value="SH3_retrovirus"/>
</dbReference>
<evidence type="ECO:0000259" key="5">
    <source>
        <dbReference type="Pfam" id="PF22936"/>
    </source>
</evidence>
<name>A0A6L2KTM1_TANCI</name>
<dbReference type="Pfam" id="PF25597">
    <property type="entry name" value="SH3_retrovirus"/>
    <property type="match status" value="1"/>
</dbReference>
<evidence type="ECO:0000259" key="4">
    <source>
        <dbReference type="Pfam" id="PF07727"/>
    </source>
</evidence>
<organism evidence="7">
    <name type="scientific">Tanacetum cinerariifolium</name>
    <name type="common">Dalmatian daisy</name>
    <name type="synonym">Chrysanthemum cinerariifolium</name>
    <dbReference type="NCBI Taxonomy" id="118510"/>
    <lineage>
        <taxon>Eukaryota</taxon>
        <taxon>Viridiplantae</taxon>
        <taxon>Streptophyta</taxon>
        <taxon>Embryophyta</taxon>
        <taxon>Tracheophyta</taxon>
        <taxon>Spermatophyta</taxon>
        <taxon>Magnoliopsida</taxon>
        <taxon>eudicotyledons</taxon>
        <taxon>Gunneridae</taxon>
        <taxon>Pentapetalae</taxon>
        <taxon>asterids</taxon>
        <taxon>campanulids</taxon>
        <taxon>Asterales</taxon>
        <taxon>Asteraceae</taxon>
        <taxon>Asteroideae</taxon>
        <taxon>Anthemideae</taxon>
        <taxon>Anthemidinae</taxon>
        <taxon>Tanacetum</taxon>
    </lineage>
</organism>
<feature type="region of interest" description="Disordered" evidence="3">
    <location>
        <begin position="1896"/>
        <end position="1959"/>
    </location>
</feature>
<dbReference type="SUPFAM" id="SSF56672">
    <property type="entry name" value="DNA/RNA polymerases"/>
    <property type="match status" value="1"/>
</dbReference>
<keyword evidence="2" id="KW-0175">Coiled coil</keyword>
<feature type="coiled-coil region" evidence="2">
    <location>
        <begin position="659"/>
        <end position="686"/>
    </location>
</feature>
<keyword evidence="1" id="KW-0064">Aspartyl protease</keyword>
<feature type="compositionally biased region" description="Polar residues" evidence="3">
    <location>
        <begin position="883"/>
        <end position="901"/>
    </location>
</feature>
<feature type="region of interest" description="Disordered" evidence="3">
    <location>
        <begin position="2152"/>
        <end position="2230"/>
    </location>
</feature>
<feature type="domain" description="Retrovirus-related Pol polyprotein from transposon TNT 1-94-like beta-barrel" evidence="5">
    <location>
        <begin position="949"/>
        <end position="995"/>
    </location>
</feature>
<dbReference type="InterPro" id="IPR054722">
    <property type="entry name" value="PolX-like_BBD"/>
</dbReference>
<proteinExistence type="predicted"/>
<feature type="compositionally biased region" description="Polar residues" evidence="3">
    <location>
        <begin position="1788"/>
        <end position="1803"/>
    </location>
</feature>
<feature type="compositionally biased region" description="Basic and acidic residues" evidence="3">
    <location>
        <begin position="1910"/>
        <end position="1926"/>
    </location>
</feature>
<evidence type="ECO:0000256" key="3">
    <source>
        <dbReference type="SAM" id="MobiDB-lite"/>
    </source>
</evidence>
<evidence type="ECO:0000256" key="1">
    <source>
        <dbReference type="ARBA" id="ARBA00022750"/>
    </source>
</evidence>
<comment type="caution">
    <text evidence="7">The sequence shown here is derived from an EMBL/GenBank/DDBJ whole genome shotgun (WGS) entry which is preliminary data.</text>
</comment>
<reference evidence="7" key="1">
    <citation type="journal article" date="2019" name="Sci. Rep.">
        <title>Draft genome of Tanacetum cinerariifolium, the natural source of mosquito coil.</title>
        <authorList>
            <person name="Yamashiro T."/>
            <person name="Shiraishi A."/>
            <person name="Satake H."/>
            <person name="Nakayama K."/>
        </authorList>
    </citation>
    <scope>NUCLEOTIDE SEQUENCE</scope>
</reference>
<feature type="coiled-coil region" evidence="2">
    <location>
        <begin position="714"/>
        <end position="810"/>
    </location>
</feature>
<feature type="region of interest" description="Disordered" evidence="3">
    <location>
        <begin position="1759"/>
        <end position="1832"/>
    </location>
</feature>
<gene>
    <name evidence="7" type="ORF">Tci_024766</name>
</gene>
<feature type="compositionally biased region" description="Low complexity" evidence="3">
    <location>
        <begin position="209"/>
        <end position="218"/>
    </location>
</feature>
<feature type="compositionally biased region" description="Basic and acidic residues" evidence="3">
    <location>
        <begin position="1808"/>
        <end position="1824"/>
    </location>
</feature>
<feature type="region of interest" description="Disordered" evidence="3">
    <location>
        <begin position="880"/>
        <end position="911"/>
    </location>
</feature>
<feature type="domain" description="Reverse transcriptase Ty1/copia-type" evidence="4">
    <location>
        <begin position="1222"/>
        <end position="1357"/>
    </location>
</feature>
<keyword evidence="1" id="KW-0378">Hydrolase</keyword>
<dbReference type="GO" id="GO:0004190">
    <property type="term" value="F:aspartic-type endopeptidase activity"/>
    <property type="evidence" value="ECO:0007669"/>
    <property type="project" value="UniProtKB-KW"/>
</dbReference>
<feature type="region of interest" description="Disordered" evidence="3">
    <location>
        <begin position="2933"/>
        <end position="2952"/>
    </location>
</feature>
<evidence type="ECO:0000313" key="7">
    <source>
        <dbReference type="EMBL" id="GEU52788.1"/>
    </source>
</evidence>
<feature type="compositionally biased region" description="Low complexity" evidence="3">
    <location>
        <begin position="2184"/>
        <end position="2199"/>
    </location>
</feature>
<evidence type="ECO:0000259" key="6">
    <source>
        <dbReference type="Pfam" id="PF25597"/>
    </source>
</evidence>
<evidence type="ECO:0000256" key="2">
    <source>
        <dbReference type="SAM" id="Coils"/>
    </source>
</evidence>
<feature type="domain" description="Retroviral polymerase SH3-like" evidence="6">
    <location>
        <begin position="1002"/>
        <end position="1044"/>
    </location>
</feature>
<dbReference type="CDD" id="cd09272">
    <property type="entry name" value="RNase_HI_RT_Ty1"/>
    <property type="match status" value="1"/>
</dbReference>
<protein>
    <submittedName>
        <fullName evidence="7">Gag-Pol polyprotein</fullName>
    </submittedName>
</protein>
<feature type="compositionally biased region" description="Low complexity" evidence="3">
    <location>
        <begin position="2933"/>
        <end position="2942"/>
    </location>
</feature>
<dbReference type="PANTHER" id="PTHR11439:SF483">
    <property type="entry name" value="PEPTIDE SYNTHASE GLIP-LIKE, PUTATIVE (AFU_ORTHOLOGUE AFUA_3G12920)-RELATED"/>
    <property type="match status" value="1"/>
</dbReference>
<dbReference type="EMBL" id="BKCJ010003070">
    <property type="protein sequence ID" value="GEU52788.1"/>
    <property type="molecule type" value="Genomic_DNA"/>
</dbReference>